<evidence type="ECO:0000259" key="1">
    <source>
        <dbReference type="SMART" id="SM00769"/>
    </source>
</evidence>
<dbReference type="SMART" id="SM00769">
    <property type="entry name" value="WHy"/>
    <property type="match status" value="1"/>
</dbReference>
<dbReference type="eggNOG" id="COG5608">
    <property type="taxonomic scope" value="Bacteria"/>
</dbReference>
<dbReference type="HOGENOM" id="CLU_120005_3_0_6"/>
<dbReference type="GO" id="GO:0009269">
    <property type="term" value="P:response to desiccation"/>
    <property type="evidence" value="ECO:0007669"/>
    <property type="project" value="InterPro"/>
</dbReference>
<organism evidence="2 3">
    <name type="scientific">Pseudomonas rhizosphaerae</name>
    <dbReference type="NCBI Taxonomy" id="216142"/>
    <lineage>
        <taxon>Bacteria</taxon>
        <taxon>Pseudomonadati</taxon>
        <taxon>Pseudomonadota</taxon>
        <taxon>Gammaproteobacteria</taxon>
        <taxon>Pseudomonadales</taxon>
        <taxon>Pseudomonadaceae</taxon>
        <taxon>Pseudomonas</taxon>
    </lineage>
</organism>
<dbReference type="KEGG" id="prh:LT40_00785"/>
<sequence length="161" mass="18283">MSACTLVLRSIGLLSVLGLTGCATWFTGNYQDPQVHLVKVEVVKANMLQQRFILRFRIDNPNARSLPVRGMSYSVRLEDMLLTEGDTSDWFSVTGRSGEYYEVPVRTNLWQHARELSKLLKHPDRPIRYQLRGELRTGVLFGHDVVLNHTGELDARGLSGR</sequence>
<accession>A0A089YNU8</accession>
<proteinExistence type="predicted"/>
<dbReference type="SUPFAM" id="SSF117070">
    <property type="entry name" value="LEA14-like"/>
    <property type="match status" value="1"/>
</dbReference>
<protein>
    <submittedName>
        <fullName evidence="2">Lipoprotein</fullName>
    </submittedName>
</protein>
<dbReference type="STRING" id="216142.LT40_00785"/>
<gene>
    <name evidence="2" type="ORF">LT40_00785</name>
</gene>
<dbReference type="EMBL" id="CP009533">
    <property type="protein sequence ID" value="AIS16017.1"/>
    <property type="molecule type" value="Genomic_DNA"/>
</dbReference>
<keyword evidence="2" id="KW-0449">Lipoprotein</keyword>
<evidence type="ECO:0000313" key="2">
    <source>
        <dbReference type="EMBL" id="AIS16017.1"/>
    </source>
</evidence>
<dbReference type="AlphaFoldDB" id="A0A089YNU8"/>
<reference evidence="2 3" key="1">
    <citation type="journal article" date="2015" name="J. Biotechnol.">
        <title>Complete genome sequence of Pseudomonas rhizosphaerae IH5T (=DSM 16299T), a phosphate-solubilizing rhizobacterium for bacterial biofertilizer.</title>
        <authorList>
            <person name="Kwak Y."/>
            <person name="Jung B.K."/>
            <person name="Shin J.H."/>
        </authorList>
    </citation>
    <scope>NUCLEOTIDE SEQUENCE [LARGE SCALE GENOMIC DNA]</scope>
    <source>
        <strain evidence="2">DSM 16299</strain>
    </source>
</reference>
<feature type="domain" description="Water stress and hypersensitive response" evidence="1">
    <location>
        <begin position="35"/>
        <end position="154"/>
    </location>
</feature>
<dbReference type="Proteomes" id="UP000029499">
    <property type="component" value="Chromosome"/>
</dbReference>
<dbReference type="InterPro" id="IPR013990">
    <property type="entry name" value="WHy-dom"/>
</dbReference>
<evidence type="ECO:0000313" key="3">
    <source>
        <dbReference type="Proteomes" id="UP000029499"/>
    </source>
</evidence>
<dbReference type="Pfam" id="PF03168">
    <property type="entry name" value="LEA_2"/>
    <property type="match status" value="1"/>
</dbReference>
<dbReference type="Gene3D" id="2.60.40.1820">
    <property type="match status" value="1"/>
</dbReference>
<dbReference type="RefSeq" id="WP_043185242.1">
    <property type="nucleotide sequence ID" value="NZ_CP009533.1"/>
</dbReference>
<name>A0A089YNU8_9PSED</name>
<keyword evidence="3" id="KW-1185">Reference proteome</keyword>
<dbReference type="InterPro" id="IPR004864">
    <property type="entry name" value="LEA_2"/>
</dbReference>
<dbReference type="OrthoDB" id="369213at2"/>